<keyword evidence="1" id="KW-1185">Reference proteome</keyword>
<evidence type="ECO:0000313" key="1">
    <source>
        <dbReference type="Proteomes" id="UP000887574"/>
    </source>
</evidence>
<reference evidence="2" key="1">
    <citation type="submission" date="2022-11" db="UniProtKB">
        <authorList>
            <consortium name="WormBaseParasite"/>
        </authorList>
    </citation>
    <scope>IDENTIFICATION</scope>
</reference>
<protein>
    <submittedName>
        <fullName evidence="2">Uncharacterized protein</fullName>
    </submittedName>
</protein>
<sequence>MDPLVRYKDEECTGETLAQNSNSFEVGLAGEDLRLLFAPPSLCLIVPSALFFGGRAGVMGDEVGKSLPFSNERVLIPSLLDWIATLAGERAAQFNFNSLLKPSQMSRRTVSELFSAIEQLLLQNNLYYG</sequence>
<name>A0A915DXI6_9BILA</name>
<dbReference type="AlphaFoldDB" id="A0A915DXI6"/>
<organism evidence="1 2">
    <name type="scientific">Ditylenchus dipsaci</name>
    <dbReference type="NCBI Taxonomy" id="166011"/>
    <lineage>
        <taxon>Eukaryota</taxon>
        <taxon>Metazoa</taxon>
        <taxon>Ecdysozoa</taxon>
        <taxon>Nematoda</taxon>
        <taxon>Chromadorea</taxon>
        <taxon>Rhabditida</taxon>
        <taxon>Tylenchina</taxon>
        <taxon>Tylenchomorpha</taxon>
        <taxon>Sphaerularioidea</taxon>
        <taxon>Anguinidae</taxon>
        <taxon>Anguininae</taxon>
        <taxon>Ditylenchus</taxon>
    </lineage>
</organism>
<evidence type="ECO:0000313" key="2">
    <source>
        <dbReference type="WBParaSite" id="jg24227"/>
    </source>
</evidence>
<dbReference type="Proteomes" id="UP000887574">
    <property type="component" value="Unplaced"/>
</dbReference>
<accession>A0A915DXI6</accession>
<proteinExistence type="predicted"/>
<dbReference type="WBParaSite" id="jg24227">
    <property type="protein sequence ID" value="jg24227"/>
    <property type="gene ID" value="jg24227"/>
</dbReference>